<dbReference type="PANTHER" id="PTHR43792:SF1">
    <property type="entry name" value="N-ACETYLTRANSFERASE DOMAIN-CONTAINING PROTEIN"/>
    <property type="match status" value="1"/>
</dbReference>
<comment type="caution">
    <text evidence="2">The sequence shown here is derived from an EMBL/GenBank/DDBJ whole genome shotgun (WGS) entry which is preliminary data.</text>
</comment>
<dbReference type="Gene3D" id="3.40.630.30">
    <property type="match status" value="1"/>
</dbReference>
<dbReference type="PANTHER" id="PTHR43792">
    <property type="entry name" value="GNAT FAMILY, PUTATIVE (AFU_ORTHOLOGUE AFUA_3G00765)-RELATED-RELATED"/>
    <property type="match status" value="1"/>
</dbReference>
<dbReference type="Proteomes" id="UP001240984">
    <property type="component" value="Unassembled WGS sequence"/>
</dbReference>
<gene>
    <name evidence="2" type="ORF">J2S43_006938</name>
</gene>
<proteinExistence type="predicted"/>
<dbReference type="EMBL" id="JAUSRA010000001">
    <property type="protein sequence ID" value="MDP9798426.1"/>
    <property type="molecule type" value="Genomic_DNA"/>
</dbReference>
<dbReference type="InterPro" id="IPR051531">
    <property type="entry name" value="N-acetyltransferase"/>
</dbReference>
<dbReference type="InterPro" id="IPR000182">
    <property type="entry name" value="GNAT_dom"/>
</dbReference>
<evidence type="ECO:0000313" key="2">
    <source>
        <dbReference type="EMBL" id="MDP9798426.1"/>
    </source>
</evidence>
<evidence type="ECO:0000259" key="1">
    <source>
        <dbReference type="PROSITE" id="PS51186"/>
    </source>
</evidence>
<keyword evidence="3" id="KW-1185">Reference proteome</keyword>
<reference evidence="2 3" key="1">
    <citation type="submission" date="2023-07" db="EMBL/GenBank/DDBJ databases">
        <title>Sequencing the genomes of 1000 actinobacteria strains.</title>
        <authorList>
            <person name="Klenk H.-P."/>
        </authorList>
    </citation>
    <scope>NUCLEOTIDE SEQUENCE [LARGE SCALE GENOMIC DNA]</scope>
    <source>
        <strain evidence="2 3">DSM 44710</strain>
    </source>
</reference>
<sequence>MYPVTLTGRVVTLREFRDDDAADVHAIIGDDRVTQYLSFDSRTMRQSVDMINGIKERATIEPRAEYYLAVVLDGDRLAGFVRLGLGGVRAAKLGYATNANHWGKGYATDASRTIIAFGFSRLNLHRITAAIGPSSAASIAVATKLGLQYEGRLRDHVFTNGEWRDSLLYAKIETDDDSREIQDL</sequence>
<feature type="domain" description="N-acetyltransferase" evidence="1">
    <location>
        <begin position="11"/>
        <end position="170"/>
    </location>
</feature>
<dbReference type="Pfam" id="PF13302">
    <property type="entry name" value="Acetyltransf_3"/>
    <property type="match status" value="1"/>
</dbReference>
<protein>
    <submittedName>
        <fullName evidence="2">RimJ/RimL family protein N-acetyltransferase</fullName>
    </submittedName>
</protein>
<name>A0ABT9N594_9ACTN</name>
<dbReference type="SUPFAM" id="SSF55729">
    <property type="entry name" value="Acyl-CoA N-acyltransferases (Nat)"/>
    <property type="match status" value="1"/>
</dbReference>
<evidence type="ECO:0000313" key="3">
    <source>
        <dbReference type="Proteomes" id="UP001240984"/>
    </source>
</evidence>
<dbReference type="PROSITE" id="PS51186">
    <property type="entry name" value="GNAT"/>
    <property type="match status" value="1"/>
</dbReference>
<accession>A0ABT9N594</accession>
<dbReference type="RefSeq" id="WP_306836317.1">
    <property type="nucleotide sequence ID" value="NZ_JAUSRA010000001.1"/>
</dbReference>
<organism evidence="2 3">
    <name type="scientific">Catenuloplanes nepalensis</name>
    <dbReference type="NCBI Taxonomy" id="587533"/>
    <lineage>
        <taxon>Bacteria</taxon>
        <taxon>Bacillati</taxon>
        <taxon>Actinomycetota</taxon>
        <taxon>Actinomycetes</taxon>
        <taxon>Micromonosporales</taxon>
        <taxon>Micromonosporaceae</taxon>
        <taxon>Catenuloplanes</taxon>
    </lineage>
</organism>
<dbReference type="InterPro" id="IPR016181">
    <property type="entry name" value="Acyl_CoA_acyltransferase"/>
</dbReference>